<feature type="repeat" description="ANK" evidence="3">
    <location>
        <begin position="61"/>
        <end position="93"/>
    </location>
</feature>
<feature type="repeat" description="ANK" evidence="3">
    <location>
        <begin position="127"/>
        <end position="159"/>
    </location>
</feature>
<gene>
    <name evidence="6" type="ORF">LZ538_12740</name>
</gene>
<dbReference type="RefSeq" id="WP_249832399.1">
    <property type="nucleotide sequence ID" value="NZ_JAMGBE010000004.1"/>
</dbReference>
<keyword evidence="2 3" id="KW-0040">ANK repeat</keyword>
<dbReference type="SUPFAM" id="SSF48403">
    <property type="entry name" value="Ankyrin repeat"/>
    <property type="match status" value="1"/>
</dbReference>
<feature type="repeat" description="ANK" evidence="3">
    <location>
        <begin position="94"/>
        <end position="126"/>
    </location>
</feature>
<dbReference type="EMBL" id="JAMGBE010000004">
    <property type="protein sequence ID" value="MCL6730907.1"/>
    <property type="molecule type" value="Genomic_DNA"/>
</dbReference>
<accession>A0ABT0S4W3</accession>
<organism evidence="6 7">
    <name type="scientific">Sphingomonas hankyongi</name>
    <dbReference type="NCBI Taxonomy" id="2908209"/>
    <lineage>
        <taxon>Bacteria</taxon>
        <taxon>Pseudomonadati</taxon>
        <taxon>Pseudomonadota</taxon>
        <taxon>Alphaproteobacteria</taxon>
        <taxon>Sphingomonadales</taxon>
        <taxon>Sphingomonadaceae</taxon>
        <taxon>Sphingomonas</taxon>
    </lineage>
</organism>
<dbReference type="Gene3D" id="1.25.40.20">
    <property type="entry name" value="Ankyrin repeat-containing domain"/>
    <property type="match status" value="1"/>
</dbReference>
<evidence type="ECO:0000256" key="2">
    <source>
        <dbReference type="ARBA" id="ARBA00023043"/>
    </source>
</evidence>
<feature type="signal peptide" evidence="5">
    <location>
        <begin position="1"/>
        <end position="19"/>
    </location>
</feature>
<comment type="caution">
    <text evidence="6">The sequence shown here is derived from an EMBL/GenBank/DDBJ whole genome shotgun (WGS) entry which is preliminary data.</text>
</comment>
<evidence type="ECO:0000256" key="5">
    <source>
        <dbReference type="SAM" id="SignalP"/>
    </source>
</evidence>
<protein>
    <submittedName>
        <fullName evidence="6">Ankyrin repeat domain-containing protein</fullName>
    </submittedName>
</protein>
<dbReference type="PANTHER" id="PTHR24171">
    <property type="entry name" value="ANKYRIN REPEAT DOMAIN-CONTAINING PROTEIN 39-RELATED"/>
    <property type="match status" value="1"/>
</dbReference>
<evidence type="ECO:0000313" key="6">
    <source>
        <dbReference type="EMBL" id="MCL6730907.1"/>
    </source>
</evidence>
<evidence type="ECO:0000256" key="1">
    <source>
        <dbReference type="ARBA" id="ARBA00022737"/>
    </source>
</evidence>
<sequence length="191" mass="20330">MKKLIFALAAAASLAPVPAAGQQLNSNPTYDFIKAVRDRDGTKANQVLSDHPNVVNSRDTSGDTALNIAVARKDEDWTGFMINNGADVNLPGRGNDTPLIAAARVGFEQAVTWLLQRGAKVDGTNKMGETPLIIAVQQRQARIVKALLDAGANPDKADAAAGLSARDYAKRDSRSPQILQMIDSKKPKAAK</sequence>
<dbReference type="PROSITE" id="PS50088">
    <property type="entry name" value="ANK_REPEAT"/>
    <property type="match status" value="3"/>
</dbReference>
<name>A0ABT0S4W3_9SPHN</name>
<dbReference type="PROSITE" id="PS50297">
    <property type="entry name" value="ANK_REP_REGION"/>
    <property type="match status" value="2"/>
</dbReference>
<proteinExistence type="predicted"/>
<feature type="region of interest" description="Disordered" evidence="4">
    <location>
        <begin position="154"/>
        <end position="191"/>
    </location>
</feature>
<evidence type="ECO:0000313" key="7">
    <source>
        <dbReference type="Proteomes" id="UP001165342"/>
    </source>
</evidence>
<feature type="chain" id="PRO_5046900053" evidence="5">
    <location>
        <begin position="20"/>
        <end position="191"/>
    </location>
</feature>
<dbReference type="SMART" id="SM00248">
    <property type="entry name" value="ANK"/>
    <property type="match status" value="3"/>
</dbReference>
<dbReference type="PANTHER" id="PTHR24171:SF8">
    <property type="entry name" value="BRCA1-ASSOCIATED RING DOMAIN PROTEIN 1"/>
    <property type="match status" value="1"/>
</dbReference>
<dbReference type="Pfam" id="PF12796">
    <property type="entry name" value="Ank_2"/>
    <property type="match status" value="1"/>
</dbReference>
<evidence type="ECO:0000256" key="4">
    <source>
        <dbReference type="SAM" id="MobiDB-lite"/>
    </source>
</evidence>
<keyword evidence="5" id="KW-0732">Signal</keyword>
<dbReference type="Proteomes" id="UP001165342">
    <property type="component" value="Unassembled WGS sequence"/>
</dbReference>
<evidence type="ECO:0000256" key="3">
    <source>
        <dbReference type="PROSITE-ProRule" id="PRU00023"/>
    </source>
</evidence>
<keyword evidence="7" id="KW-1185">Reference proteome</keyword>
<keyword evidence="1" id="KW-0677">Repeat</keyword>
<reference evidence="6" key="1">
    <citation type="submission" date="2022-05" db="EMBL/GenBank/DDBJ databases">
        <authorList>
            <person name="Jo J.-H."/>
            <person name="Im W.-T."/>
        </authorList>
    </citation>
    <scope>NUCLEOTIDE SEQUENCE</scope>
    <source>
        <strain evidence="6">SE220</strain>
    </source>
</reference>
<dbReference type="InterPro" id="IPR002110">
    <property type="entry name" value="Ankyrin_rpt"/>
</dbReference>
<dbReference type="InterPro" id="IPR036770">
    <property type="entry name" value="Ankyrin_rpt-contain_sf"/>
</dbReference>